<keyword evidence="2" id="KW-1185">Reference proteome</keyword>
<dbReference type="GeneTree" id="ENSGT00990000213448"/>
<accession>A0A8C5RK14</accession>
<evidence type="ECO:0000313" key="2">
    <source>
        <dbReference type="Proteomes" id="UP000694406"/>
    </source>
</evidence>
<dbReference type="Proteomes" id="UP000694406">
    <property type="component" value="Unplaced"/>
</dbReference>
<reference evidence="1" key="2">
    <citation type="submission" date="2025-09" db="UniProtKB">
        <authorList>
            <consortium name="Ensembl"/>
        </authorList>
    </citation>
    <scope>IDENTIFICATION</scope>
</reference>
<dbReference type="Ensembl" id="ENSLLTT00000004624.1">
    <property type="protein sequence ID" value="ENSLLTP00000004440.1"/>
    <property type="gene ID" value="ENSLLTG00000003366.1"/>
</dbReference>
<reference evidence="1" key="1">
    <citation type="submission" date="2025-08" db="UniProtKB">
        <authorList>
            <consortium name="Ensembl"/>
        </authorList>
    </citation>
    <scope>IDENTIFICATION</scope>
</reference>
<name>A0A8C5RK14_LATLA</name>
<organism evidence="1 2">
    <name type="scientific">Laticauda laticaudata</name>
    <name type="common">Blue-ringed sea krait</name>
    <name type="synonym">Blue-lipped sea krait</name>
    <dbReference type="NCBI Taxonomy" id="8630"/>
    <lineage>
        <taxon>Eukaryota</taxon>
        <taxon>Metazoa</taxon>
        <taxon>Chordata</taxon>
        <taxon>Craniata</taxon>
        <taxon>Vertebrata</taxon>
        <taxon>Euteleostomi</taxon>
        <taxon>Lepidosauria</taxon>
        <taxon>Squamata</taxon>
        <taxon>Bifurcata</taxon>
        <taxon>Unidentata</taxon>
        <taxon>Episquamata</taxon>
        <taxon>Toxicofera</taxon>
        <taxon>Serpentes</taxon>
        <taxon>Colubroidea</taxon>
        <taxon>Elapidae</taxon>
        <taxon>Laticaudinae</taxon>
        <taxon>Laticauda</taxon>
    </lineage>
</organism>
<evidence type="ECO:0000313" key="1">
    <source>
        <dbReference type="Ensembl" id="ENSLLTP00000004440.1"/>
    </source>
</evidence>
<protein>
    <submittedName>
        <fullName evidence="1">Uncharacterized protein</fullName>
    </submittedName>
</protein>
<dbReference type="AlphaFoldDB" id="A0A8C5RK14"/>
<proteinExistence type="predicted"/>
<sequence>PFNAPTWGERDALHEADHGLISQILVDSEENLSVCTEKMQPTSPYNWNTDWSFWISSSTYKYRNEEFKKQFSHLPDLERLVVGKKNYIIE</sequence>